<sequence>MFKISRLTAITLPFFLVLQMATTQIAFAFQDTQSQEITQHDQLTNAYVAAITHEVMSHWHPDPGLVGACVVEVTQKPGGVVVQAALLPYCRYNDIEKQRMVKAIMDSSPLPYKGFEAAFRAKLDINFVPDSSSSSSTPCHVGPTLKACQKAKIDELFKKLDEAQAQMKAKELAARYVETIGQAVRSQFVRPEFMPQVPCLVKVVQRPGGWVVSAAVDQSCPYDTTSRRAVEGAVLRAQPLPYKGFESVFSPVLEFSFDPKFRGVGK</sequence>
<dbReference type="Proteomes" id="UP001156627">
    <property type="component" value="Unassembled WGS sequence"/>
</dbReference>
<keyword evidence="1" id="KW-0175">Coiled coil</keyword>
<dbReference type="SUPFAM" id="SSF74653">
    <property type="entry name" value="TolA/TonB C-terminal domain"/>
    <property type="match status" value="1"/>
</dbReference>
<protein>
    <submittedName>
        <fullName evidence="3">Uncharacterized protein</fullName>
    </submittedName>
</protein>
<feature type="coiled-coil region" evidence="1">
    <location>
        <begin position="146"/>
        <end position="173"/>
    </location>
</feature>
<comment type="caution">
    <text evidence="3">The sequence shown here is derived from an EMBL/GenBank/DDBJ whole genome shotgun (WGS) entry which is preliminary data.</text>
</comment>
<accession>A0ABQ5X9M3</accession>
<feature type="chain" id="PRO_5047086998" evidence="2">
    <location>
        <begin position="29"/>
        <end position="266"/>
    </location>
</feature>
<evidence type="ECO:0000256" key="1">
    <source>
        <dbReference type="SAM" id="Coils"/>
    </source>
</evidence>
<keyword evidence="2" id="KW-0732">Signal</keyword>
<name>A0ABQ5X9M3_9GAMM</name>
<evidence type="ECO:0000313" key="3">
    <source>
        <dbReference type="EMBL" id="GLQ88295.1"/>
    </source>
</evidence>
<dbReference type="EMBL" id="BSOA01000015">
    <property type="protein sequence ID" value="GLQ88295.1"/>
    <property type="molecule type" value="Genomic_DNA"/>
</dbReference>
<feature type="signal peptide" evidence="2">
    <location>
        <begin position="1"/>
        <end position="28"/>
    </location>
</feature>
<reference evidence="4" key="1">
    <citation type="journal article" date="2019" name="Int. J. Syst. Evol. Microbiol.">
        <title>The Global Catalogue of Microorganisms (GCM) 10K type strain sequencing project: providing services to taxonomists for standard genome sequencing and annotation.</title>
        <authorList>
            <consortium name="The Broad Institute Genomics Platform"/>
            <consortium name="The Broad Institute Genome Sequencing Center for Infectious Disease"/>
            <person name="Wu L."/>
            <person name="Ma J."/>
        </authorList>
    </citation>
    <scope>NUCLEOTIDE SEQUENCE [LARGE SCALE GENOMIC DNA]</scope>
    <source>
        <strain evidence="4">NBRC 111981</strain>
    </source>
</reference>
<proteinExistence type="predicted"/>
<keyword evidence="4" id="KW-1185">Reference proteome</keyword>
<dbReference type="RefSeq" id="WP_284331741.1">
    <property type="nucleotide sequence ID" value="NZ_BSOA01000015.1"/>
</dbReference>
<evidence type="ECO:0000256" key="2">
    <source>
        <dbReference type="SAM" id="SignalP"/>
    </source>
</evidence>
<dbReference type="Gene3D" id="3.30.1150.10">
    <property type="match status" value="2"/>
</dbReference>
<gene>
    <name evidence="3" type="ORF">GCM10007898_18640</name>
</gene>
<evidence type="ECO:0000313" key="4">
    <source>
        <dbReference type="Proteomes" id="UP001156627"/>
    </source>
</evidence>
<organism evidence="3 4">
    <name type="scientific">Dyella flagellata</name>
    <dbReference type="NCBI Taxonomy" id="1867833"/>
    <lineage>
        <taxon>Bacteria</taxon>
        <taxon>Pseudomonadati</taxon>
        <taxon>Pseudomonadota</taxon>
        <taxon>Gammaproteobacteria</taxon>
        <taxon>Lysobacterales</taxon>
        <taxon>Rhodanobacteraceae</taxon>
        <taxon>Dyella</taxon>
    </lineage>
</organism>